<proteinExistence type="inferred from homology"/>
<comment type="similarity">
    <text evidence="1 3">Belongs to the 3-oxoacid CoA-transferase family.</text>
</comment>
<evidence type="ECO:0000313" key="11">
    <source>
        <dbReference type="Proteomes" id="UP000310685"/>
    </source>
</evidence>
<comment type="function">
    <text evidence="3">Key enzyme for ketone body catabolism. Transfers the CoA moiety from succinate to acetoacetate. Formation of the enzyme-CoA intermediate proceeds via an unstable anhydride species formed between the carboxylate groups of the enzyme and substrate.</text>
</comment>
<comment type="catalytic activity">
    <reaction evidence="3">
        <text>a 3-oxo acid + succinyl-CoA = a 3-oxoacyl-CoA + succinate</text>
        <dbReference type="Rhea" id="RHEA:24564"/>
        <dbReference type="ChEBI" id="CHEBI:30031"/>
        <dbReference type="ChEBI" id="CHEBI:35973"/>
        <dbReference type="ChEBI" id="CHEBI:57292"/>
        <dbReference type="ChEBI" id="CHEBI:90726"/>
        <dbReference type="EC" id="2.8.3.5"/>
    </reaction>
</comment>
<reference evidence="9 10" key="1">
    <citation type="submission" date="2019-03" db="EMBL/GenBank/DDBJ databases">
        <title>Sequencing 25 genomes of Wallemia mellicola.</title>
        <authorList>
            <person name="Gostincar C."/>
        </authorList>
    </citation>
    <scope>NUCLEOTIDE SEQUENCE [LARGE SCALE GENOMIC DNA]</scope>
    <source>
        <strain evidence="7 10">EXF-1274</strain>
        <strain evidence="8 9">EXF-1277</strain>
        <strain evidence="5 11">EXF-6152</strain>
        <strain evidence="6 12">EXF-757</strain>
    </source>
</reference>
<dbReference type="Gene3D" id="3.40.1080.10">
    <property type="entry name" value="Glutaconate Coenzyme A-transferase"/>
    <property type="match status" value="2"/>
</dbReference>
<dbReference type="PANTHER" id="PTHR13707:SF60">
    <property type="entry name" value="ACETATE COA-TRANSFERASE SUBUNIT ALPHA"/>
    <property type="match status" value="1"/>
</dbReference>
<dbReference type="Pfam" id="PF01144">
    <property type="entry name" value="CoA_trans"/>
    <property type="match status" value="2"/>
</dbReference>
<comment type="pathway">
    <text evidence="3">Ketone metabolism; succinyl-CoA degradation; acetoacetyl-CoA from succinyl-CoA: step 1/1.</text>
</comment>
<evidence type="ECO:0000313" key="9">
    <source>
        <dbReference type="Proteomes" id="UP000305362"/>
    </source>
</evidence>
<gene>
    <name evidence="6" type="ORF">E3Q01_03778</name>
    <name evidence="7" type="ORF">E3Q02_00690</name>
    <name evidence="8" type="ORF">E3Q03_00754</name>
    <name evidence="5" type="ORF">E3Q22_00843</name>
</gene>
<dbReference type="GO" id="GO:0046952">
    <property type="term" value="P:ketone body catabolic process"/>
    <property type="evidence" value="ECO:0007669"/>
    <property type="project" value="InterPro"/>
</dbReference>
<dbReference type="EC" id="2.8.3.5" evidence="3"/>
<keyword evidence="3" id="KW-0496">Mitochondrion</keyword>
<dbReference type="UniPathway" id="UPA00929">
    <property type="reaction ID" value="UER00894"/>
</dbReference>
<dbReference type="PANTHER" id="PTHR13707">
    <property type="entry name" value="KETOACID-COENZYME A TRANSFERASE"/>
    <property type="match status" value="1"/>
</dbReference>
<dbReference type="NCBIfam" id="TIGR02429">
    <property type="entry name" value="pcaI_scoA_fam"/>
    <property type="match status" value="1"/>
</dbReference>
<evidence type="ECO:0000256" key="3">
    <source>
        <dbReference type="PIRNR" id="PIRNR000858"/>
    </source>
</evidence>
<dbReference type="OrthoDB" id="1933379at2759"/>
<evidence type="ECO:0000313" key="7">
    <source>
        <dbReference type="EMBL" id="TIC70348.1"/>
    </source>
</evidence>
<sequence length="497" mass="53910">MFISAVSTRRTLFGCRFYVTKVRGGNKIYDNANDAIKDIRSSAVYLSGGFGLCGVPTTLLNAIDKRNDIKSITAVSNNPGVGDKGLAKLLNKEGKVERLICSYLGNNKTLEGYYRSGRIAVELTPQGNIAERVSAAARGIPAFYTPTGYGTAIESGELVTQYDANSKPIAYQQKREVRMFNGRGHILETSLKADYALIRAKYADKNGNLVFNNSAHNFNAVFAKAADITIVEAENIVNVGDIPPNEIHVPGIYVDRICPTETETDIEILKTSDSDELTGGIRDKIAKRAARELQDGYYCNLGVGIPGRVPEFIEKSKKVYIQSENGILGVGSYPQSNNVDPDIINASKETVTLLPGASSFGSEESFGMIRSGKIDVSLLGAFQVSQTGDLANFMIPGKLMKGMGGAMDLVSNPQSTKVIILMEHCDKYGKSKILKTCDLPLTGKECVSQIITDLAVFQINKQTGRLLLTDIAEGVTLDHIKLNTEAEFDINENIGSF</sequence>
<protein>
    <recommendedName>
        <fullName evidence="3">Succinyl-CoA:3-ketoacid-coenzyme A transferase</fullName>
        <ecNumber evidence="3">2.8.3.5</ecNumber>
    </recommendedName>
</protein>
<dbReference type="InterPro" id="IPR012791">
    <property type="entry name" value="3-oxoacid_CoA-transf_B"/>
</dbReference>
<dbReference type="SMART" id="SM00882">
    <property type="entry name" value="CoA_trans"/>
    <property type="match status" value="2"/>
</dbReference>
<dbReference type="InterPro" id="IPR012792">
    <property type="entry name" value="3-oxoacid_CoA-transf_A"/>
</dbReference>
<dbReference type="NCBIfam" id="TIGR02428">
    <property type="entry name" value="pcaJ_scoB_fam"/>
    <property type="match status" value="1"/>
</dbReference>
<evidence type="ECO:0000256" key="4">
    <source>
        <dbReference type="PIRSR" id="PIRSR000858-1"/>
    </source>
</evidence>
<dbReference type="EMBL" id="SPRV01000005">
    <property type="protein sequence ID" value="TIC70842.1"/>
    <property type="molecule type" value="Genomic_DNA"/>
</dbReference>
<evidence type="ECO:0000313" key="8">
    <source>
        <dbReference type="EMBL" id="TIC70842.1"/>
    </source>
</evidence>
<evidence type="ECO:0000313" key="6">
    <source>
        <dbReference type="EMBL" id="TIC62753.1"/>
    </source>
</evidence>
<feature type="active site" description="5-glutamyl coenzyme A thioester intermediate" evidence="4">
    <location>
        <position position="324"/>
    </location>
</feature>
<dbReference type="Proteomes" id="UP000309601">
    <property type="component" value="Unassembled WGS sequence"/>
</dbReference>
<dbReference type="AlphaFoldDB" id="A0A4V4MHJ2"/>
<name>A0A4V4MHJ2_9BASI</name>
<evidence type="ECO:0000313" key="12">
    <source>
        <dbReference type="Proteomes" id="UP000310708"/>
    </source>
</evidence>
<dbReference type="SUPFAM" id="SSF100950">
    <property type="entry name" value="NagB/RpiA/CoA transferase-like"/>
    <property type="match status" value="2"/>
</dbReference>
<organism evidence="5 11">
    <name type="scientific">Wallemia mellicola</name>
    <dbReference type="NCBI Taxonomy" id="1708541"/>
    <lineage>
        <taxon>Eukaryota</taxon>
        <taxon>Fungi</taxon>
        <taxon>Dikarya</taxon>
        <taxon>Basidiomycota</taxon>
        <taxon>Wallemiomycotina</taxon>
        <taxon>Wallemiomycetes</taxon>
        <taxon>Wallemiales</taxon>
        <taxon>Wallemiaceae</taxon>
        <taxon>Wallemia</taxon>
    </lineage>
</organism>
<comment type="caution">
    <text evidence="5">The sequence shown here is derived from an EMBL/GenBank/DDBJ whole genome shotgun (WGS) entry which is preliminary data.</text>
</comment>
<dbReference type="PIRSF" id="PIRSF000858">
    <property type="entry name" value="SCOT-t"/>
    <property type="match status" value="1"/>
</dbReference>
<dbReference type="GO" id="GO:0008260">
    <property type="term" value="F:succinyl-CoA:3-oxo-acid CoA-transferase activity"/>
    <property type="evidence" value="ECO:0007669"/>
    <property type="project" value="UniProtKB-EC"/>
</dbReference>
<dbReference type="InterPro" id="IPR004165">
    <property type="entry name" value="CoA_trans_fam_I"/>
</dbReference>
<dbReference type="Proteomes" id="UP000305362">
    <property type="component" value="Unassembled WGS sequence"/>
</dbReference>
<dbReference type="InterPro" id="IPR014388">
    <property type="entry name" value="3-oxoacid_CoA-transferase"/>
</dbReference>
<accession>A0A4V4MHJ2</accession>
<evidence type="ECO:0000313" key="5">
    <source>
        <dbReference type="EMBL" id="TIB81662.1"/>
    </source>
</evidence>
<evidence type="ECO:0000313" key="10">
    <source>
        <dbReference type="Proteomes" id="UP000309601"/>
    </source>
</evidence>
<dbReference type="Proteomes" id="UP000310708">
    <property type="component" value="Unassembled WGS sequence"/>
</dbReference>
<dbReference type="Proteomes" id="UP000310685">
    <property type="component" value="Unassembled WGS sequence"/>
</dbReference>
<dbReference type="EMBL" id="SPRX01000062">
    <property type="protein sequence ID" value="TIC62753.1"/>
    <property type="molecule type" value="Genomic_DNA"/>
</dbReference>
<keyword evidence="2 3" id="KW-0808">Transferase</keyword>
<dbReference type="EMBL" id="SPRC01000006">
    <property type="protein sequence ID" value="TIB81662.1"/>
    <property type="molecule type" value="Genomic_DNA"/>
</dbReference>
<dbReference type="InterPro" id="IPR037171">
    <property type="entry name" value="NagB/RpiA_transferase-like"/>
</dbReference>
<dbReference type="EMBL" id="SPRW01000004">
    <property type="protein sequence ID" value="TIC70348.1"/>
    <property type="molecule type" value="Genomic_DNA"/>
</dbReference>
<evidence type="ECO:0000256" key="1">
    <source>
        <dbReference type="ARBA" id="ARBA00007154"/>
    </source>
</evidence>
<evidence type="ECO:0000256" key="2">
    <source>
        <dbReference type="ARBA" id="ARBA00022679"/>
    </source>
</evidence>